<feature type="domain" description="Integrase catalytic" evidence="1">
    <location>
        <begin position="1"/>
        <end position="35"/>
    </location>
</feature>
<gene>
    <name evidence="2" type="ORF">AAEO50_12420</name>
</gene>
<evidence type="ECO:0000313" key="2">
    <source>
        <dbReference type="EMBL" id="MEL3973082.1"/>
    </source>
</evidence>
<dbReference type="EMBL" id="JBBYAF010000022">
    <property type="protein sequence ID" value="MEL3973082.1"/>
    <property type="molecule type" value="Genomic_DNA"/>
</dbReference>
<proteinExistence type="predicted"/>
<evidence type="ECO:0000259" key="1">
    <source>
        <dbReference type="Pfam" id="PF13333"/>
    </source>
</evidence>
<dbReference type="InterPro" id="IPR001584">
    <property type="entry name" value="Integrase_cat-core"/>
</dbReference>
<dbReference type="RefSeq" id="WP_341984051.1">
    <property type="nucleotide sequence ID" value="NZ_JBBYAF010000022.1"/>
</dbReference>
<organism evidence="2 3">
    <name type="scientific">Rossellomorea oryzaecorticis</name>
    <dbReference type="NCBI Taxonomy" id="1396505"/>
    <lineage>
        <taxon>Bacteria</taxon>
        <taxon>Bacillati</taxon>
        <taxon>Bacillota</taxon>
        <taxon>Bacilli</taxon>
        <taxon>Bacillales</taxon>
        <taxon>Bacillaceae</taxon>
        <taxon>Rossellomorea</taxon>
    </lineage>
</organism>
<comment type="caution">
    <text evidence="2">The sequence shown here is derived from an EMBL/GenBank/DDBJ whole genome shotgun (WGS) entry which is preliminary data.</text>
</comment>
<accession>A0ABU9KAQ8</accession>
<dbReference type="Pfam" id="PF13333">
    <property type="entry name" value="rve_2"/>
    <property type="match status" value="1"/>
</dbReference>
<feature type="non-terminal residue" evidence="2">
    <location>
        <position position="1"/>
    </location>
</feature>
<protein>
    <submittedName>
        <fullName evidence="2">IS3 family transposase</fullName>
    </submittedName>
</protein>
<dbReference type="Proteomes" id="UP001389717">
    <property type="component" value="Unassembled WGS sequence"/>
</dbReference>
<sequence length="41" mass="5022">SIEHFKDELAQYMHYYNHLRIKSRLKRKSPVTYRLNTELAA</sequence>
<evidence type="ECO:0000313" key="3">
    <source>
        <dbReference type="Proteomes" id="UP001389717"/>
    </source>
</evidence>
<keyword evidence="3" id="KW-1185">Reference proteome</keyword>
<reference evidence="2 3" key="1">
    <citation type="submission" date="2024-04" db="EMBL/GenBank/DDBJ databases">
        <title>Bacillus oryzaecorticis sp. nov., a moderately halophilic bacterium isolated from rice husks.</title>
        <authorList>
            <person name="Zhu H.-S."/>
        </authorList>
    </citation>
    <scope>NUCLEOTIDE SEQUENCE [LARGE SCALE GENOMIC DNA]</scope>
    <source>
        <strain evidence="2 3">ZC255</strain>
    </source>
</reference>
<name>A0ABU9KAQ8_9BACI</name>